<reference evidence="1" key="1">
    <citation type="journal article" date="2014" name="Front. Microbiol.">
        <title>High frequency of phylogenetically diverse reductive dehalogenase-homologous genes in deep subseafloor sedimentary metagenomes.</title>
        <authorList>
            <person name="Kawai M."/>
            <person name="Futagami T."/>
            <person name="Toyoda A."/>
            <person name="Takaki Y."/>
            <person name="Nishi S."/>
            <person name="Hori S."/>
            <person name="Arai W."/>
            <person name="Tsubouchi T."/>
            <person name="Morono Y."/>
            <person name="Uchiyama I."/>
            <person name="Ito T."/>
            <person name="Fujiyama A."/>
            <person name="Inagaki F."/>
            <person name="Takami H."/>
        </authorList>
    </citation>
    <scope>NUCLEOTIDE SEQUENCE</scope>
    <source>
        <strain evidence="1">Expedition CK06-06</strain>
    </source>
</reference>
<name>X1F794_9ZZZZ</name>
<organism evidence="1">
    <name type="scientific">marine sediment metagenome</name>
    <dbReference type="NCBI Taxonomy" id="412755"/>
    <lineage>
        <taxon>unclassified sequences</taxon>
        <taxon>metagenomes</taxon>
        <taxon>ecological metagenomes</taxon>
    </lineage>
</organism>
<proteinExistence type="predicted"/>
<dbReference type="EMBL" id="BART01030364">
    <property type="protein sequence ID" value="GAH16663.1"/>
    <property type="molecule type" value="Genomic_DNA"/>
</dbReference>
<gene>
    <name evidence="1" type="ORF">S01H4_53041</name>
</gene>
<feature type="non-terminal residue" evidence="1">
    <location>
        <position position="1"/>
    </location>
</feature>
<sequence length="72" mass="7899">AKVKVCLDTGCTKYVLLDDGRCVETPLGRCAPKTWGDKERAKWDAIVQGTTQAIKVNLPVLKDVKEGDVIQL</sequence>
<dbReference type="AlphaFoldDB" id="X1F794"/>
<evidence type="ECO:0000313" key="1">
    <source>
        <dbReference type="EMBL" id="GAH16663.1"/>
    </source>
</evidence>
<accession>X1F794</accession>
<protein>
    <submittedName>
        <fullName evidence="1">Uncharacterized protein</fullName>
    </submittedName>
</protein>
<comment type="caution">
    <text evidence="1">The sequence shown here is derived from an EMBL/GenBank/DDBJ whole genome shotgun (WGS) entry which is preliminary data.</text>
</comment>